<evidence type="ECO:0000256" key="2">
    <source>
        <dbReference type="ARBA" id="ARBA00022490"/>
    </source>
</evidence>
<dbReference type="InterPro" id="IPR011023">
    <property type="entry name" value="Nop2p"/>
</dbReference>
<dbReference type="PROSITE" id="PS51686">
    <property type="entry name" value="SAM_MT_RSMB_NOP"/>
    <property type="match status" value="1"/>
</dbReference>
<keyword evidence="5 7" id="KW-0949">S-adenosyl-L-methionine</keyword>
<dbReference type="GO" id="GO:0001510">
    <property type="term" value="P:RNA methylation"/>
    <property type="evidence" value="ECO:0007669"/>
    <property type="project" value="InterPro"/>
</dbReference>
<dbReference type="Proteomes" id="UP000214975">
    <property type="component" value="Chromosome"/>
</dbReference>
<dbReference type="Gene3D" id="3.30.70.1170">
    <property type="entry name" value="Sun protein, domain 3"/>
    <property type="match status" value="1"/>
</dbReference>
<keyword evidence="4 7" id="KW-0808">Transferase</keyword>
<dbReference type="GO" id="GO:0008757">
    <property type="term" value="F:S-adenosylmethionine-dependent methyltransferase activity"/>
    <property type="evidence" value="ECO:0007669"/>
    <property type="project" value="InterPro"/>
</dbReference>
<evidence type="ECO:0000259" key="8">
    <source>
        <dbReference type="PROSITE" id="PS51686"/>
    </source>
</evidence>
<evidence type="ECO:0000256" key="6">
    <source>
        <dbReference type="ARBA" id="ARBA00022884"/>
    </source>
</evidence>
<dbReference type="InterPro" id="IPR031341">
    <property type="entry name" value="Methyltr_RsmF_N"/>
</dbReference>
<comment type="caution">
    <text evidence="7">Lacks conserved residue(s) required for the propagation of feature annotation.</text>
</comment>
<dbReference type="InterPro" id="IPR049560">
    <property type="entry name" value="MeTrfase_RsmB-F_NOP2_cat"/>
</dbReference>
<evidence type="ECO:0000313" key="10">
    <source>
        <dbReference type="Proteomes" id="UP000214975"/>
    </source>
</evidence>
<dbReference type="GO" id="GO:0006396">
    <property type="term" value="P:RNA processing"/>
    <property type="evidence" value="ECO:0007669"/>
    <property type="project" value="InterPro"/>
</dbReference>
<feature type="domain" description="SAM-dependent MTase RsmB/NOP-type" evidence="8">
    <location>
        <begin position="36"/>
        <end position="315"/>
    </location>
</feature>
<dbReference type="InterPro" id="IPR031340">
    <property type="entry name" value="RsmF_methylt_CI"/>
</dbReference>
<dbReference type="GO" id="GO:0003723">
    <property type="term" value="F:RNA binding"/>
    <property type="evidence" value="ECO:0007669"/>
    <property type="project" value="UniProtKB-UniRule"/>
</dbReference>
<dbReference type="InterPro" id="IPR001678">
    <property type="entry name" value="MeTrfase_RsmB-F_NOP2_dom"/>
</dbReference>
<proteinExistence type="inferred from homology"/>
<dbReference type="CDD" id="cd02440">
    <property type="entry name" value="AdoMet_MTases"/>
    <property type="match status" value="1"/>
</dbReference>
<feature type="binding site" evidence="7">
    <location>
        <position position="147"/>
    </location>
    <ligand>
        <name>S-adenosyl-L-methionine</name>
        <dbReference type="ChEBI" id="CHEBI:59789"/>
    </ligand>
</feature>
<dbReference type="Gene3D" id="3.40.50.150">
    <property type="entry name" value="Vaccinia Virus protein VP39"/>
    <property type="match status" value="1"/>
</dbReference>
<accession>A0A223I053</accession>
<dbReference type="PANTHER" id="PTHR22807">
    <property type="entry name" value="NOP2 YEAST -RELATED NOL1/NOP2/FMU SUN DOMAIN-CONTAINING"/>
    <property type="match status" value="1"/>
</dbReference>
<evidence type="ECO:0000313" key="9">
    <source>
        <dbReference type="EMBL" id="AST58112.1"/>
    </source>
</evidence>
<dbReference type="Pfam" id="PF13636">
    <property type="entry name" value="Methyltranf_PUA"/>
    <property type="match status" value="1"/>
</dbReference>
<dbReference type="Gene3D" id="2.30.130.60">
    <property type="match status" value="1"/>
</dbReference>
<dbReference type="InterPro" id="IPR023267">
    <property type="entry name" value="RCMT"/>
</dbReference>
<gene>
    <name evidence="9" type="ORF">Thert_02181</name>
</gene>
<dbReference type="Pfam" id="PF17126">
    <property type="entry name" value="RsmF_methylt_CI"/>
    <property type="match status" value="1"/>
</dbReference>
<feature type="binding site" evidence="7">
    <location>
        <begin position="123"/>
        <end position="129"/>
    </location>
    <ligand>
        <name>S-adenosyl-L-methionine</name>
        <dbReference type="ChEBI" id="CHEBI:59789"/>
    </ligand>
</feature>
<evidence type="ECO:0000256" key="7">
    <source>
        <dbReference type="PROSITE-ProRule" id="PRU01023"/>
    </source>
</evidence>
<feature type="active site" description="Nucleophile" evidence="7">
    <location>
        <position position="245"/>
    </location>
</feature>
<dbReference type="PRINTS" id="PR02008">
    <property type="entry name" value="RCMTFAMILY"/>
</dbReference>
<dbReference type="InterPro" id="IPR018314">
    <property type="entry name" value="RsmB/NOL1/NOP2-like_CS"/>
</dbReference>
<name>A0A223I053_THETR</name>
<feature type="binding site" evidence="7">
    <location>
        <position position="192"/>
    </location>
    <ligand>
        <name>S-adenosyl-L-methionine</name>
        <dbReference type="ChEBI" id="CHEBI:59789"/>
    </ligand>
</feature>
<organism evidence="9 10">
    <name type="scientific">Thermoanaerobacterium thermosaccharolyticum</name>
    <name type="common">Clostridium thermosaccharolyticum</name>
    <dbReference type="NCBI Taxonomy" id="1517"/>
    <lineage>
        <taxon>Bacteria</taxon>
        <taxon>Bacillati</taxon>
        <taxon>Bacillota</taxon>
        <taxon>Clostridia</taxon>
        <taxon>Thermoanaerobacterales</taxon>
        <taxon>Thermoanaerobacteraceae</taxon>
        <taxon>Thermoanaerobacterium</taxon>
    </lineage>
</organism>
<dbReference type="NCBIfam" id="TIGR00446">
    <property type="entry name" value="nop2p"/>
    <property type="match status" value="1"/>
</dbReference>
<dbReference type="InterPro" id="IPR029063">
    <property type="entry name" value="SAM-dependent_MTases_sf"/>
</dbReference>
<dbReference type="Pfam" id="PF01189">
    <property type="entry name" value="Methyltr_RsmB-F"/>
    <property type="match status" value="1"/>
</dbReference>
<dbReference type="GO" id="GO:0008173">
    <property type="term" value="F:RNA methyltransferase activity"/>
    <property type="evidence" value="ECO:0007669"/>
    <property type="project" value="InterPro"/>
</dbReference>
<comment type="similarity">
    <text evidence="1 7">Belongs to the class I-like SAM-binding methyltransferase superfamily. RsmB/NOP family.</text>
</comment>
<dbReference type="CDD" id="cd21147">
    <property type="entry name" value="RsmF_methylt_CTD1"/>
    <property type="match status" value="1"/>
</dbReference>
<keyword evidence="3 7" id="KW-0489">Methyltransferase</keyword>
<dbReference type="PROSITE" id="PS01153">
    <property type="entry name" value="NOL1_NOP2_SUN"/>
    <property type="match status" value="1"/>
</dbReference>
<evidence type="ECO:0000256" key="5">
    <source>
        <dbReference type="ARBA" id="ARBA00022691"/>
    </source>
</evidence>
<protein>
    <submittedName>
        <fullName evidence="9">RNA methyltransferase</fullName>
    </submittedName>
</protein>
<dbReference type="Pfam" id="PF17125">
    <property type="entry name" value="Methyltr_RsmF_N"/>
    <property type="match status" value="1"/>
</dbReference>
<evidence type="ECO:0000256" key="1">
    <source>
        <dbReference type="ARBA" id="ARBA00007494"/>
    </source>
</evidence>
<dbReference type="SUPFAM" id="SSF53335">
    <property type="entry name" value="S-adenosyl-L-methionine-dependent methyltransferases"/>
    <property type="match status" value="1"/>
</dbReference>
<dbReference type="AlphaFoldDB" id="A0A223I053"/>
<evidence type="ECO:0000256" key="4">
    <source>
        <dbReference type="ARBA" id="ARBA00022679"/>
    </source>
</evidence>
<keyword evidence="6 7" id="KW-0694">RNA-binding</keyword>
<dbReference type="EMBL" id="CP016893">
    <property type="protein sequence ID" value="AST58112.1"/>
    <property type="molecule type" value="Genomic_DNA"/>
</dbReference>
<dbReference type="InterPro" id="IPR027391">
    <property type="entry name" value="Nol1_Nop2_Fmu_2"/>
</dbReference>
<evidence type="ECO:0000256" key="3">
    <source>
        <dbReference type="ARBA" id="ARBA00022603"/>
    </source>
</evidence>
<keyword evidence="2" id="KW-0963">Cytoplasm</keyword>
<sequence length="466" mass="53769">MIIKDYIFYGDEMIMKIKEDFVNKMRFLLKDDFEKFMREYEKEPYRGLRVNTLKISADEFLRISPFKLVSVPWCDTGFYYDQNDKPGKHYYHDAGLFYIQEPSAMAVVEALNPVPGDIVLDLSAAPGGKSTHIASKLNGEGLLVSNEINSKRVKVLAENIERMGIRNAVILNESPEKLEKTFKDYFDKILVDAPCSGEGMFRKDETARDEWSLENVLSCAYRQKKIVDSASCMLKPGGIMVYSTCTFSPEENEGVIDHFLKNHSDFELIEIYKHEGFDNGHSEWVNGCSDLRKCVRLWPHLLKGEGHFIAKLRKNGIYDKSSNSKVKFKQRKGFVDKLFYDFIDNYLNIDVEKLNLQKIGDHVYHVPEETMDLSGIKVYRCGFDLGQLKKGRFEPSHWLAMALKKDETKRIYNLRANEIESYIHGETLNIDIDDGWVLLLIDGYSIGWGRAVKGVLKNYYPKGLRK</sequence>
<dbReference type="PANTHER" id="PTHR22807:SF30">
    <property type="entry name" value="28S RRNA (CYTOSINE(4447)-C(5))-METHYLTRANSFERASE-RELATED"/>
    <property type="match status" value="1"/>
</dbReference>
<reference evidence="9 10" key="1">
    <citation type="submission" date="2016-08" db="EMBL/GenBank/DDBJ databases">
        <title>A novel genetic cassette of butanologenic Thermoanaerobacterium thermosaccharolyticum that directly convert cellulose to butanol.</title>
        <authorList>
            <person name="Li T."/>
            <person name="He J."/>
        </authorList>
    </citation>
    <scope>NUCLEOTIDE SEQUENCE [LARGE SCALE GENOMIC DNA]</scope>
    <source>
        <strain evidence="9 10">TG57</strain>
    </source>
</reference>